<protein>
    <submittedName>
        <fullName evidence="1">Uncharacterized protein</fullName>
    </submittedName>
</protein>
<accession>A0AAV5TB03</accession>
<reference evidence="1" key="1">
    <citation type="submission" date="2023-10" db="EMBL/GenBank/DDBJ databases">
        <title>Genome assembly of Pristionchus species.</title>
        <authorList>
            <person name="Yoshida K."/>
            <person name="Sommer R.J."/>
        </authorList>
    </citation>
    <scope>NUCLEOTIDE SEQUENCE</scope>
    <source>
        <strain evidence="1">RS0144</strain>
    </source>
</reference>
<sequence>AQFPVQSEFNWNFEHDCPVIDADSFAALVIQREMFDFNRSSSRFVRVEEFALDYIAHSPFLENLCIHLTGFIIHLESKTGSVSANELTLDTAGIRFRLRRVDVISNSISCFIVVATSSKYASVMRVLSM</sequence>
<gene>
    <name evidence="1" type="ORF">PENTCL1PPCAC_14669</name>
</gene>
<feature type="non-terminal residue" evidence="1">
    <location>
        <position position="1"/>
    </location>
</feature>
<dbReference type="EMBL" id="BTSX01000004">
    <property type="protein sequence ID" value="GMS92494.1"/>
    <property type="molecule type" value="Genomic_DNA"/>
</dbReference>
<dbReference type="Proteomes" id="UP001432027">
    <property type="component" value="Unassembled WGS sequence"/>
</dbReference>
<organism evidence="1 2">
    <name type="scientific">Pristionchus entomophagus</name>
    <dbReference type="NCBI Taxonomy" id="358040"/>
    <lineage>
        <taxon>Eukaryota</taxon>
        <taxon>Metazoa</taxon>
        <taxon>Ecdysozoa</taxon>
        <taxon>Nematoda</taxon>
        <taxon>Chromadorea</taxon>
        <taxon>Rhabditida</taxon>
        <taxon>Rhabditina</taxon>
        <taxon>Diplogasteromorpha</taxon>
        <taxon>Diplogasteroidea</taxon>
        <taxon>Neodiplogasteridae</taxon>
        <taxon>Pristionchus</taxon>
    </lineage>
</organism>
<proteinExistence type="predicted"/>
<name>A0AAV5TB03_9BILA</name>
<evidence type="ECO:0000313" key="2">
    <source>
        <dbReference type="Proteomes" id="UP001432027"/>
    </source>
</evidence>
<dbReference type="AlphaFoldDB" id="A0AAV5TB03"/>
<evidence type="ECO:0000313" key="1">
    <source>
        <dbReference type="EMBL" id="GMS92494.1"/>
    </source>
</evidence>
<keyword evidence="2" id="KW-1185">Reference proteome</keyword>
<comment type="caution">
    <text evidence="1">The sequence shown here is derived from an EMBL/GenBank/DDBJ whole genome shotgun (WGS) entry which is preliminary data.</text>
</comment>